<dbReference type="Proteomes" id="UP000054279">
    <property type="component" value="Unassembled WGS sequence"/>
</dbReference>
<dbReference type="EMBL" id="KN837143">
    <property type="protein sequence ID" value="KIJ40529.1"/>
    <property type="molecule type" value="Genomic_DNA"/>
</dbReference>
<evidence type="ECO:0000313" key="3">
    <source>
        <dbReference type="Proteomes" id="UP000054279"/>
    </source>
</evidence>
<reference evidence="2 3" key="1">
    <citation type="submission" date="2014-06" db="EMBL/GenBank/DDBJ databases">
        <title>Evolutionary Origins and Diversification of the Mycorrhizal Mutualists.</title>
        <authorList>
            <consortium name="DOE Joint Genome Institute"/>
            <consortium name="Mycorrhizal Genomics Consortium"/>
            <person name="Kohler A."/>
            <person name="Kuo A."/>
            <person name="Nagy L.G."/>
            <person name="Floudas D."/>
            <person name="Copeland A."/>
            <person name="Barry K.W."/>
            <person name="Cichocki N."/>
            <person name="Veneault-Fourrey C."/>
            <person name="LaButti K."/>
            <person name="Lindquist E.A."/>
            <person name="Lipzen A."/>
            <person name="Lundell T."/>
            <person name="Morin E."/>
            <person name="Murat C."/>
            <person name="Riley R."/>
            <person name="Ohm R."/>
            <person name="Sun H."/>
            <person name="Tunlid A."/>
            <person name="Henrissat B."/>
            <person name="Grigoriev I.V."/>
            <person name="Hibbett D.S."/>
            <person name="Martin F."/>
        </authorList>
    </citation>
    <scope>NUCLEOTIDE SEQUENCE [LARGE SCALE GENOMIC DNA]</scope>
    <source>
        <strain evidence="2 3">SS14</strain>
    </source>
</reference>
<feature type="region of interest" description="Disordered" evidence="1">
    <location>
        <begin position="271"/>
        <end position="312"/>
    </location>
</feature>
<accession>A0A0C9V0B1</accession>
<gene>
    <name evidence="2" type="ORF">M422DRAFT_256498</name>
</gene>
<dbReference type="HOGENOM" id="CLU_837206_0_0_1"/>
<keyword evidence="3" id="KW-1185">Reference proteome</keyword>
<evidence type="ECO:0000256" key="1">
    <source>
        <dbReference type="SAM" id="MobiDB-lite"/>
    </source>
</evidence>
<feature type="compositionally biased region" description="Pro residues" evidence="1">
    <location>
        <begin position="274"/>
        <end position="298"/>
    </location>
</feature>
<name>A0A0C9V0B1_SPHS4</name>
<sequence length="332" mass="38074">MLVEVGDNKSRAGGLWCERDLRLRHGYSKHVHATPTDINNTLFVSHFRVVLPFHGEREWDLILQVAYRFHLWYSSYNTHNSKKEHDRNTPNTHSCIKVKKKKVESEPESAFMRLSLPLESPFLDKEDDIDEIDLGTLVIDDETAERRRESIHQDVSSRRHHSLTHIILVWLEELDPTLYPPRARPVSTRLDINLSTLRLLRRFVAGASHDKTFEPEWTPLVIVVLRTPAHQSINDATIVYQTRTTFSQARPVPQWVTDYFELDTSLSTVSLSPPLSPPTVPSPDPLNPLSPYPSPPLSPLFHTPPSSPPAFQSQALSVELPWRPPYQLSVEE</sequence>
<dbReference type="AlphaFoldDB" id="A0A0C9V0B1"/>
<proteinExistence type="predicted"/>
<protein>
    <submittedName>
        <fullName evidence="2">Unplaced genomic scaffold SPHSTscaffold_68, whole genome shotgun sequence</fullName>
    </submittedName>
</protein>
<organism evidence="2 3">
    <name type="scientific">Sphaerobolus stellatus (strain SS14)</name>
    <dbReference type="NCBI Taxonomy" id="990650"/>
    <lineage>
        <taxon>Eukaryota</taxon>
        <taxon>Fungi</taxon>
        <taxon>Dikarya</taxon>
        <taxon>Basidiomycota</taxon>
        <taxon>Agaricomycotina</taxon>
        <taxon>Agaricomycetes</taxon>
        <taxon>Phallomycetidae</taxon>
        <taxon>Geastrales</taxon>
        <taxon>Sphaerobolaceae</taxon>
        <taxon>Sphaerobolus</taxon>
    </lineage>
</organism>
<evidence type="ECO:0000313" key="2">
    <source>
        <dbReference type="EMBL" id="KIJ40529.1"/>
    </source>
</evidence>